<evidence type="ECO:0000313" key="2">
    <source>
        <dbReference type="Proteomes" id="UP000029391"/>
    </source>
</evidence>
<dbReference type="AlphaFoldDB" id="A0A091BCQ2"/>
<dbReference type="Proteomes" id="UP000029391">
    <property type="component" value="Unassembled WGS sequence"/>
</dbReference>
<accession>A0A091BCQ2</accession>
<keyword evidence="2" id="KW-1185">Reference proteome</keyword>
<proteinExistence type="predicted"/>
<sequence length="32" mass="3729">MNDELRRTPATRPSTIARMLRKIVMRSPLCTL</sequence>
<name>A0A091BCQ2_9GAMM</name>
<comment type="caution">
    <text evidence="1">The sequence shown here is derived from an EMBL/GenBank/DDBJ whole genome shotgun (WGS) entry which is preliminary data.</text>
</comment>
<dbReference type="EMBL" id="AWXU01000051">
    <property type="protein sequence ID" value="KFN48604.1"/>
    <property type="molecule type" value="Genomic_DNA"/>
</dbReference>
<organism evidence="1 2">
    <name type="scientific">Arenimonas composti TR7-09 = DSM 18010</name>
    <dbReference type="NCBI Taxonomy" id="1121013"/>
    <lineage>
        <taxon>Bacteria</taxon>
        <taxon>Pseudomonadati</taxon>
        <taxon>Pseudomonadota</taxon>
        <taxon>Gammaproteobacteria</taxon>
        <taxon>Lysobacterales</taxon>
        <taxon>Lysobacteraceae</taxon>
        <taxon>Arenimonas</taxon>
    </lineage>
</organism>
<evidence type="ECO:0000313" key="1">
    <source>
        <dbReference type="EMBL" id="KFN48604.1"/>
    </source>
</evidence>
<gene>
    <name evidence="1" type="ORF">P873_13985</name>
</gene>
<protein>
    <submittedName>
        <fullName evidence="1">Uncharacterized protein</fullName>
    </submittedName>
</protein>
<reference evidence="1 2" key="1">
    <citation type="submission" date="2013-09" db="EMBL/GenBank/DDBJ databases">
        <title>Genome sequencing of Arenimonas composti.</title>
        <authorList>
            <person name="Chen F."/>
            <person name="Wang G."/>
        </authorList>
    </citation>
    <scope>NUCLEOTIDE SEQUENCE [LARGE SCALE GENOMIC DNA]</scope>
    <source>
        <strain evidence="1 2">TR7-09</strain>
    </source>
</reference>